<reference evidence="1 2" key="1">
    <citation type="journal article" date="2013" name="PLoS ONE">
        <title>Assembly-driven community genomics of a hypersaline microbial ecosystem.</title>
        <authorList>
            <person name="Podell S."/>
            <person name="Ugalde J.A."/>
            <person name="Narasingarao P."/>
            <person name="Banfield J.F."/>
            <person name="Heidelberg K.B."/>
            <person name="Allen E.E."/>
        </authorList>
    </citation>
    <scope>NUCLEOTIDE SEQUENCE [LARGE SCALE GENOMIC DNA]</scope>
    <source>
        <strain evidence="2">J07HQW1</strain>
    </source>
</reference>
<dbReference type="HOGENOM" id="CLU_2377487_0_0_2"/>
<dbReference type="AlphaFoldDB" id="U1PHA3"/>
<dbReference type="Proteomes" id="UP000030649">
    <property type="component" value="Unassembled WGS sequence"/>
</dbReference>
<protein>
    <submittedName>
        <fullName evidence="1">Uncharacterized protein</fullName>
    </submittedName>
</protein>
<proteinExistence type="predicted"/>
<gene>
    <name evidence="1" type="ORF">J07HQW1_03065</name>
</gene>
<evidence type="ECO:0000313" key="2">
    <source>
        <dbReference type="Proteomes" id="UP000030649"/>
    </source>
</evidence>
<evidence type="ECO:0000313" key="1">
    <source>
        <dbReference type="EMBL" id="ERG93012.1"/>
    </source>
</evidence>
<sequence length="95" mass="10379">MTTITSQDAGDRVPEGFPCVSSQCAFAALSVCARDRTTSERLPVDDAEVVDLVKVIDVRGQHRKVPCSGSRGDIHVVEVIERPTGLSQRRDDRRG</sequence>
<feature type="non-terminal residue" evidence="1">
    <location>
        <position position="95"/>
    </location>
</feature>
<accession>U1PHA3</accession>
<dbReference type="EMBL" id="KE356560">
    <property type="protein sequence ID" value="ERG93012.1"/>
    <property type="molecule type" value="Genomic_DNA"/>
</dbReference>
<dbReference type="STRING" id="1238424.J07HQW1_03065"/>
<organism evidence="1 2">
    <name type="scientific">Haloquadratum walsbyi J07HQW1</name>
    <dbReference type="NCBI Taxonomy" id="1238424"/>
    <lineage>
        <taxon>Archaea</taxon>
        <taxon>Methanobacteriati</taxon>
        <taxon>Methanobacteriota</taxon>
        <taxon>Stenosarchaea group</taxon>
        <taxon>Halobacteria</taxon>
        <taxon>Halobacteriales</taxon>
        <taxon>Haloferacaceae</taxon>
        <taxon>Haloquadratum</taxon>
    </lineage>
</organism>
<name>U1PHA3_9EURY</name>